<dbReference type="RefSeq" id="WP_311691810.1">
    <property type="nucleotide sequence ID" value="NZ_JAVRHL010000003.1"/>
</dbReference>
<keyword evidence="1" id="KW-0812">Transmembrane</keyword>
<comment type="caution">
    <text evidence="2">The sequence shown here is derived from an EMBL/GenBank/DDBJ whole genome shotgun (WGS) entry which is preliminary data.</text>
</comment>
<evidence type="ECO:0000256" key="1">
    <source>
        <dbReference type="SAM" id="Phobius"/>
    </source>
</evidence>
<evidence type="ECO:0000313" key="3">
    <source>
        <dbReference type="Proteomes" id="UP001265259"/>
    </source>
</evidence>
<accession>A0ABU3DI13</accession>
<feature type="transmembrane region" description="Helical" evidence="1">
    <location>
        <begin position="191"/>
        <end position="207"/>
    </location>
</feature>
<dbReference type="EMBL" id="JAVRHL010000003">
    <property type="protein sequence ID" value="MDT0683351.1"/>
    <property type="molecule type" value="Genomic_DNA"/>
</dbReference>
<gene>
    <name evidence="2" type="ORF">RM543_11695</name>
</gene>
<proteinExistence type="predicted"/>
<reference evidence="2 3" key="1">
    <citation type="submission" date="2023-09" db="EMBL/GenBank/DDBJ databases">
        <authorList>
            <person name="Rey-Velasco X."/>
        </authorList>
    </citation>
    <scope>NUCLEOTIDE SEQUENCE [LARGE SCALE GENOMIC DNA]</scope>
    <source>
        <strain evidence="2 3">F158</strain>
    </source>
</reference>
<feature type="transmembrane region" description="Helical" evidence="1">
    <location>
        <begin position="66"/>
        <end position="87"/>
    </location>
</feature>
<dbReference type="Pfam" id="PF06197">
    <property type="entry name" value="DUF998"/>
    <property type="match status" value="1"/>
</dbReference>
<feature type="transmembrane region" description="Helical" evidence="1">
    <location>
        <begin position="94"/>
        <end position="115"/>
    </location>
</feature>
<organism evidence="2 3">
    <name type="scientific">Tropicimonas omnivorans</name>
    <dbReference type="NCBI Taxonomy" id="3075590"/>
    <lineage>
        <taxon>Bacteria</taxon>
        <taxon>Pseudomonadati</taxon>
        <taxon>Pseudomonadota</taxon>
        <taxon>Alphaproteobacteria</taxon>
        <taxon>Rhodobacterales</taxon>
        <taxon>Roseobacteraceae</taxon>
        <taxon>Tropicimonas</taxon>
    </lineage>
</organism>
<protein>
    <submittedName>
        <fullName evidence="2">DUF998 domain-containing protein</fullName>
    </submittedName>
</protein>
<evidence type="ECO:0000313" key="2">
    <source>
        <dbReference type="EMBL" id="MDT0683351.1"/>
    </source>
</evidence>
<keyword evidence="3" id="KW-1185">Reference proteome</keyword>
<sequence length="216" mass="22754">MRTLMQNTLYTPGSERSGLLRILAVIAFAGVLALILGVLVAPFVVPAEYNWISDSISDLAAGQGEIVMDVALYGFAGALFALALAAAHSHLGRNGWTAAIFCLVLLAVLVVVIGARNEYGDNDTGGVVIHTYLVYALGALFVAVPVLMSAGASREIAWARPVLLGLAVLWAISSAIYLLSPDHIDGLTERLAGLVACAIVLVLGAVFRSRGRYPHR</sequence>
<feature type="transmembrane region" description="Helical" evidence="1">
    <location>
        <begin position="127"/>
        <end position="150"/>
    </location>
</feature>
<keyword evidence="1" id="KW-1133">Transmembrane helix</keyword>
<feature type="transmembrane region" description="Helical" evidence="1">
    <location>
        <begin position="162"/>
        <end position="179"/>
    </location>
</feature>
<dbReference type="Proteomes" id="UP001265259">
    <property type="component" value="Unassembled WGS sequence"/>
</dbReference>
<keyword evidence="1" id="KW-0472">Membrane</keyword>
<dbReference type="InterPro" id="IPR009339">
    <property type="entry name" value="DUF998"/>
</dbReference>
<feature type="transmembrane region" description="Helical" evidence="1">
    <location>
        <begin position="20"/>
        <end position="46"/>
    </location>
</feature>
<name>A0ABU3DI13_9RHOB</name>